<accession>A0A1R3KXL4</accession>
<organism evidence="1 2">
    <name type="scientific">Corchorus olitorius</name>
    <dbReference type="NCBI Taxonomy" id="93759"/>
    <lineage>
        <taxon>Eukaryota</taxon>
        <taxon>Viridiplantae</taxon>
        <taxon>Streptophyta</taxon>
        <taxon>Embryophyta</taxon>
        <taxon>Tracheophyta</taxon>
        <taxon>Spermatophyta</taxon>
        <taxon>Magnoliopsida</taxon>
        <taxon>eudicotyledons</taxon>
        <taxon>Gunneridae</taxon>
        <taxon>Pentapetalae</taxon>
        <taxon>rosids</taxon>
        <taxon>malvids</taxon>
        <taxon>Malvales</taxon>
        <taxon>Malvaceae</taxon>
        <taxon>Grewioideae</taxon>
        <taxon>Apeibeae</taxon>
        <taxon>Corchorus</taxon>
    </lineage>
</organism>
<dbReference type="Proteomes" id="UP000187203">
    <property type="component" value="Unassembled WGS sequence"/>
</dbReference>
<keyword evidence="2" id="KW-1185">Reference proteome</keyword>
<reference evidence="2" key="1">
    <citation type="submission" date="2013-09" db="EMBL/GenBank/DDBJ databases">
        <title>Corchorus olitorius genome sequencing.</title>
        <authorList>
            <person name="Alam M."/>
            <person name="Haque M.S."/>
            <person name="Islam M.S."/>
            <person name="Emdad E.M."/>
            <person name="Islam M.M."/>
            <person name="Ahmed B."/>
            <person name="Halim A."/>
            <person name="Hossen Q.M.M."/>
            <person name="Hossain M.Z."/>
            <person name="Ahmed R."/>
            <person name="Khan M.M."/>
            <person name="Islam R."/>
            <person name="Rashid M.M."/>
            <person name="Khan S.A."/>
            <person name="Rahman M.S."/>
            <person name="Alam M."/>
            <person name="Yahiya A.S."/>
            <person name="Khan M.S."/>
            <person name="Azam M.S."/>
            <person name="Haque T."/>
            <person name="Lashkar M.Z.H."/>
            <person name="Akhand A.I."/>
            <person name="Morshed G."/>
            <person name="Roy S."/>
            <person name="Uddin K.S."/>
            <person name="Rabeya T."/>
            <person name="Hossain A.S."/>
            <person name="Chowdhury A."/>
            <person name="Snigdha A.R."/>
            <person name="Mortoza M.S."/>
            <person name="Matin S.A."/>
            <person name="Hoque S.M.E."/>
            <person name="Islam M.K."/>
            <person name="Roy D.K."/>
            <person name="Haider R."/>
            <person name="Moosa M.M."/>
            <person name="Elias S.M."/>
            <person name="Hasan A.M."/>
            <person name="Jahan S."/>
            <person name="Shafiuddin M."/>
            <person name="Mahmood N."/>
            <person name="Shommy N.S."/>
        </authorList>
    </citation>
    <scope>NUCLEOTIDE SEQUENCE [LARGE SCALE GENOMIC DNA]</scope>
    <source>
        <strain evidence="2">cv. O-4</strain>
    </source>
</reference>
<protein>
    <submittedName>
        <fullName evidence="1">Uncharacterized protein</fullName>
    </submittedName>
</protein>
<evidence type="ECO:0000313" key="2">
    <source>
        <dbReference type="Proteomes" id="UP000187203"/>
    </source>
</evidence>
<gene>
    <name evidence="1" type="ORF">COLO4_03693</name>
</gene>
<dbReference type="AlphaFoldDB" id="A0A1R3KXL4"/>
<sequence length="47" mass="5503">MKNNLQAADSLKTSFAEAVVDQVLLVPRRQSPVWTWRRRFKDENAET</sequence>
<evidence type="ECO:0000313" key="1">
    <source>
        <dbReference type="EMBL" id="OMP11768.1"/>
    </source>
</evidence>
<dbReference type="EMBL" id="AWUE01010298">
    <property type="protein sequence ID" value="OMP11768.1"/>
    <property type="molecule type" value="Genomic_DNA"/>
</dbReference>
<name>A0A1R3KXL4_9ROSI</name>
<proteinExistence type="predicted"/>
<comment type="caution">
    <text evidence="1">The sequence shown here is derived from an EMBL/GenBank/DDBJ whole genome shotgun (WGS) entry which is preliminary data.</text>
</comment>